<reference evidence="2 3" key="1">
    <citation type="submission" date="2021-07" db="EMBL/GenBank/DDBJ databases">
        <authorList>
            <consortium name="Genoscope - CEA"/>
            <person name="William W."/>
        </authorList>
    </citation>
    <scope>NUCLEOTIDE SEQUENCE [LARGE SCALE GENOMIC DNA]</scope>
</reference>
<dbReference type="PROSITE" id="PS51855">
    <property type="entry name" value="MGS"/>
    <property type="match status" value="1"/>
</dbReference>
<dbReference type="InterPro" id="IPR002695">
    <property type="entry name" value="PurH-like"/>
</dbReference>
<proteinExistence type="predicted"/>
<protein>
    <recommendedName>
        <fullName evidence="1">MGS-like domain-containing protein</fullName>
    </recommendedName>
</protein>
<dbReference type="PANTHER" id="PTHR11692">
    <property type="entry name" value="BIFUNCTIONAL PURINE BIOSYNTHESIS PROTEIN PURH"/>
    <property type="match status" value="1"/>
</dbReference>
<dbReference type="Gramene" id="A08p12690.2_BraZ1">
    <property type="protein sequence ID" value="A08p12690.2_BraZ1.CDS"/>
    <property type="gene ID" value="A08g12690.2_BraZ1"/>
</dbReference>
<evidence type="ECO:0000313" key="2">
    <source>
        <dbReference type="EMBL" id="CAG7897603.1"/>
    </source>
</evidence>
<dbReference type="GO" id="GO:0006164">
    <property type="term" value="P:purine nucleotide biosynthetic process"/>
    <property type="evidence" value="ECO:0007669"/>
    <property type="project" value="InterPro"/>
</dbReference>
<evidence type="ECO:0000313" key="3">
    <source>
        <dbReference type="Proteomes" id="UP000694005"/>
    </source>
</evidence>
<dbReference type="AlphaFoldDB" id="A0A8D9HDA4"/>
<dbReference type="GO" id="GO:0003937">
    <property type="term" value="F:IMP cyclohydrolase activity"/>
    <property type="evidence" value="ECO:0007669"/>
    <property type="project" value="InterPro"/>
</dbReference>
<dbReference type="Proteomes" id="UP000694005">
    <property type="component" value="Chromosome A08"/>
</dbReference>
<name>A0A8D9HDA4_BRACM</name>
<dbReference type="GO" id="GO:0004643">
    <property type="term" value="F:phosphoribosylaminoimidazolecarboxamide formyltransferase activity"/>
    <property type="evidence" value="ECO:0007669"/>
    <property type="project" value="InterPro"/>
</dbReference>
<sequence length="148" mass="15954">MGVCTSGKKQALISLSDKKDLATFGKGLQELGYTIVSTGETASTLENAVQLDGRVKTLHPNIHGGILDRRDVEHHMEALNEHDGIENIDIGGPTMIRAAAKVYMVIQTAATAALGVRNRVQYRLALVPLNQSPFFLCATLQIPVKSTT</sequence>
<evidence type="ECO:0000259" key="1">
    <source>
        <dbReference type="PROSITE" id="PS51855"/>
    </source>
</evidence>
<dbReference type="InterPro" id="IPR036914">
    <property type="entry name" value="MGS-like_dom_sf"/>
</dbReference>
<dbReference type="EMBL" id="LS974624">
    <property type="protein sequence ID" value="CAG7897603.1"/>
    <property type="molecule type" value="Genomic_DNA"/>
</dbReference>
<dbReference type="PANTHER" id="PTHR11692:SF0">
    <property type="entry name" value="BIFUNCTIONAL PURINE BIOSYNTHESIS PROTEIN ATIC"/>
    <property type="match status" value="1"/>
</dbReference>
<dbReference type="Gene3D" id="3.40.50.1380">
    <property type="entry name" value="Methylglyoxal synthase-like domain"/>
    <property type="match status" value="2"/>
</dbReference>
<dbReference type="InterPro" id="IPR011607">
    <property type="entry name" value="MGS-like_dom"/>
</dbReference>
<dbReference type="SMART" id="SM00851">
    <property type="entry name" value="MGS"/>
    <property type="match status" value="1"/>
</dbReference>
<feature type="domain" description="MGS-like" evidence="1">
    <location>
        <begin position="1"/>
        <end position="110"/>
    </location>
</feature>
<organism evidence="2 3">
    <name type="scientific">Brassica campestris</name>
    <name type="common">Field mustard</name>
    <dbReference type="NCBI Taxonomy" id="3711"/>
    <lineage>
        <taxon>Eukaryota</taxon>
        <taxon>Viridiplantae</taxon>
        <taxon>Streptophyta</taxon>
        <taxon>Embryophyta</taxon>
        <taxon>Tracheophyta</taxon>
        <taxon>Spermatophyta</taxon>
        <taxon>Magnoliopsida</taxon>
        <taxon>eudicotyledons</taxon>
        <taxon>Gunneridae</taxon>
        <taxon>Pentapetalae</taxon>
        <taxon>rosids</taxon>
        <taxon>malvids</taxon>
        <taxon>Brassicales</taxon>
        <taxon>Brassicaceae</taxon>
        <taxon>Brassiceae</taxon>
        <taxon>Brassica</taxon>
    </lineage>
</organism>
<accession>A0A8D9HDA4</accession>
<gene>
    <name evidence="2" type="ORF">BRAPAZ1V2_A08P12690.2</name>
</gene>
<dbReference type="SUPFAM" id="SSF52335">
    <property type="entry name" value="Methylglyoxal synthase-like"/>
    <property type="match status" value="1"/>
</dbReference>